<dbReference type="EMBL" id="JAJSOF020000027">
    <property type="protein sequence ID" value="KAJ4433718.1"/>
    <property type="molecule type" value="Genomic_DNA"/>
</dbReference>
<keyword evidence="2" id="KW-1185">Reference proteome</keyword>
<proteinExistence type="predicted"/>
<evidence type="ECO:0000313" key="2">
    <source>
        <dbReference type="Proteomes" id="UP001148838"/>
    </source>
</evidence>
<comment type="caution">
    <text evidence="1">The sequence shown here is derived from an EMBL/GenBank/DDBJ whole genome shotgun (WGS) entry which is preliminary data.</text>
</comment>
<accession>A0ABQ8SIA2</accession>
<sequence length="104" mass="11911">MAGLCEGGNEPPSFLKAKRLEGRGLDFQHYFEPPFFCHGPKTIFGEHQNVFSDGLGLVDWLVTSRLLVIEIGRRAGSVPLCEWKYKERESKEREKGSRIIRRFG</sequence>
<protein>
    <submittedName>
        <fullName evidence="1">Uncharacterized protein</fullName>
    </submittedName>
</protein>
<dbReference type="Proteomes" id="UP001148838">
    <property type="component" value="Unassembled WGS sequence"/>
</dbReference>
<organism evidence="1 2">
    <name type="scientific">Periplaneta americana</name>
    <name type="common">American cockroach</name>
    <name type="synonym">Blatta americana</name>
    <dbReference type="NCBI Taxonomy" id="6978"/>
    <lineage>
        <taxon>Eukaryota</taxon>
        <taxon>Metazoa</taxon>
        <taxon>Ecdysozoa</taxon>
        <taxon>Arthropoda</taxon>
        <taxon>Hexapoda</taxon>
        <taxon>Insecta</taxon>
        <taxon>Pterygota</taxon>
        <taxon>Neoptera</taxon>
        <taxon>Polyneoptera</taxon>
        <taxon>Dictyoptera</taxon>
        <taxon>Blattodea</taxon>
        <taxon>Blattoidea</taxon>
        <taxon>Blattidae</taxon>
        <taxon>Blattinae</taxon>
        <taxon>Periplaneta</taxon>
    </lineage>
</organism>
<name>A0ABQ8SIA2_PERAM</name>
<evidence type="ECO:0000313" key="1">
    <source>
        <dbReference type="EMBL" id="KAJ4433718.1"/>
    </source>
</evidence>
<gene>
    <name evidence="1" type="ORF">ANN_16029</name>
</gene>
<reference evidence="1 2" key="1">
    <citation type="journal article" date="2022" name="Allergy">
        <title>Genome assembly and annotation of Periplaneta americana reveal a comprehensive cockroach allergen profile.</title>
        <authorList>
            <person name="Wang L."/>
            <person name="Xiong Q."/>
            <person name="Saelim N."/>
            <person name="Wang L."/>
            <person name="Nong W."/>
            <person name="Wan A.T."/>
            <person name="Shi M."/>
            <person name="Liu X."/>
            <person name="Cao Q."/>
            <person name="Hui J.H.L."/>
            <person name="Sookrung N."/>
            <person name="Leung T.F."/>
            <person name="Tungtrongchitr A."/>
            <person name="Tsui S.K.W."/>
        </authorList>
    </citation>
    <scope>NUCLEOTIDE SEQUENCE [LARGE SCALE GENOMIC DNA]</scope>
    <source>
        <strain evidence="1">PWHHKU_190912</strain>
    </source>
</reference>